<evidence type="ECO:0000313" key="1">
    <source>
        <dbReference type="EMBL" id="KZV53526.1"/>
    </source>
</evidence>
<reference evidence="1 2" key="1">
    <citation type="journal article" date="2015" name="Proc. Natl. Acad. Sci. U.S.A.">
        <title>The resurrection genome of Boea hygrometrica: A blueprint for survival of dehydration.</title>
        <authorList>
            <person name="Xiao L."/>
            <person name="Yang G."/>
            <person name="Zhang L."/>
            <person name="Yang X."/>
            <person name="Zhao S."/>
            <person name="Ji Z."/>
            <person name="Zhou Q."/>
            <person name="Hu M."/>
            <person name="Wang Y."/>
            <person name="Chen M."/>
            <person name="Xu Y."/>
            <person name="Jin H."/>
            <person name="Xiao X."/>
            <person name="Hu G."/>
            <person name="Bao F."/>
            <person name="Hu Y."/>
            <person name="Wan P."/>
            <person name="Li L."/>
            <person name="Deng X."/>
            <person name="Kuang T."/>
            <person name="Xiang C."/>
            <person name="Zhu J.K."/>
            <person name="Oliver M.J."/>
            <person name="He Y."/>
        </authorList>
    </citation>
    <scope>NUCLEOTIDE SEQUENCE [LARGE SCALE GENOMIC DNA]</scope>
    <source>
        <strain evidence="2">cv. XS01</strain>
    </source>
</reference>
<keyword evidence="2" id="KW-1185">Reference proteome</keyword>
<dbReference type="Proteomes" id="UP000250235">
    <property type="component" value="Unassembled WGS sequence"/>
</dbReference>
<sequence length="119" mass="13040">MDCVKTQEKKTGSVKQIPSGQTATFWSNRFVLVKQLCLGQTALPLAANRFVICCQQLCHLLRQLCHLLSTDLSLAANRFRHWLPTDFVTGQTNFCTVNSAANSAVNSAVNPVVNSSLTT</sequence>
<accession>A0A2Z7D8W6</accession>
<name>A0A2Z7D8W6_9LAMI</name>
<gene>
    <name evidence="1" type="ORF">F511_23110</name>
</gene>
<dbReference type="AlphaFoldDB" id="A0A2Z7D8W6"/>
<proteinExistence type="predicted"/>
<organism evidence="1 2">
    <name type="scientific">Dorcoceras hygrometricum</name>
    <dbReference type="NCBI Taxonomy" id="472368"/>
    <lineage>
        <taxon>Eukaryota</taxon>
        <taxon>Viridiplantae</taxon>
        <taxon>Streptophyta</taxon>
        <taxon>Embryophyta</taxon>
        <taxon>Tracheophyta</taxon>
        <taxon>Spermatophyta</taxon>
        <taxon>Magnoliopsida</taxon>
        <taxon>eudicotyledons</taxon>
        <taxon>Gunneridae</taxon>
        <taxon>Pentapetalae</taxon>
        <taxon>asterids</taxon>
        <taxon>lamiids</taxon>
        <taxon>Lamiales</taxon>
        <taxon>Gesneriaceae</taxon>
        <taxon>Didymocarpoideae</taxon>
        <taxon>Trichosporeae</taxon>
        <taxon>Loxocarpinae</taxon>
        <taxon>Dorcoceras</taxon>
    </lineage>
</organism>
<evidence type="ECO:0000313" key="2">
    <source>
        <dbReference type="Proteomes" id="UP000250235"/>
    </source>
</evidence>
<protein>
    <submittedName>
        <fullName evidence="1">Uncharacterized protein</fullName>
    </submittedName>
</protein>
<dbReference type="EMBL" id="KQ990204">
    <property type="protein sequence ID" value="KZV53526.1"/>
    <property type="molecule type" value="Genomic_DNA"/>
</dbReference>